<reference evidence="2" key="1">
    <citation type="submission" date="2018-01" db="EMBL/GenBank/DDBJ databases">
        <title>An insight into the sialome of Amazonian anophelines.</title>
        <authorList>
            <person name="Ribeiro J.M."/>
            <person name="Scarpassa V."/>
            <person name="Calvo E."/>
        </authorList>
    </citation>
    <scope>NUCLEOTIDE SEQUENCE</scope>
</reference>
<proteinExistence type="predicted"/>
<organism evidence="2">
    <name type="scientific">Anopheles darlingi</name>
    <name type="common">Mosquito</name>
    <dbReference type="NCBI Taxonomy" id="43151"/>
    <lineage>
        <taxon>Eukaryota</taxon>
        <taxon>Metazoa</taxon>
        <taxon>Ecdysozoa</taxon>
        <taxon>Arthropoda</taxon>
        <taxon>Hexapoda</taxon>
        <taxon>Insecta</taxon>
        <taxon>Pterygota</taxon>
        <taxon>Neoptera</taxon>
        <taxon>Endopterygota</taxon>
        <taxon>Diptera</taxon>
        <taxon>Nematocera</taxon>
        <taxon>Culicoidea</taxon>
        <taxon>Culicidae</taxon>
        <taxon>Anophelinae</taxon>
        <taxon>Anopheles</taxon>
    </lineage>
</organism>
<feature type="signal peptide" evidence="1">
    <location>
        <begin position="1"/>
        <end position="24"/>
    </location>
</feature>
<dbReference type="AlphaFoldDB" id="A0A2M4D1V1"/>
<protein>
    <submittedName>
        <fullName evidence="2">Putative secreted protein</fullName>
    </submittedName>
</protein>
<accession>A0A2M4D1V1</accession>
<evidence type="ECO:0000313" key="2">
    <source>
        <dbReference type="EMBL" id="MBW71560.1"/>
    </source>
</evidence>
<keyword evidence="1" id="KW-0732">Signal</keyword>
<dbReference type="EMBL" id="GGFL01007382">
    <property type="protein sequence ID" value="MBW71560.1"/>
    <property type="molecule type" value="Transcribed_RNA"/>
</dbReference>
<sequence>MRLLMLLPSAVPLVILLLLLSAFAARSLGSGACQLAFSSALERRRGTVIVVRWRCPMARCGAVRPCSCCLGFLFRKFCWRFSLCRVE</sequence>
<feature type="chain" id="PRO_5014669611" evidence="1">
    <location>
        <begin position="25"/>
        <end position="87"/>
    </location>
</feature>
<evidence type="ECO:0000256" key="1">
    <source>
        <dbReference type="SAM" id="SignalP"/>
    </source>
</evidence>
<name>A0A2M4D1V1_ANODA</name>